<gene>
    <name evidence="1" type="ORF">RCL2_002208900</name>
</gene>
<comment type="caution">
    <text evidence="1">The sequence shown here is derived from an EMBL/GenBank/DDBJ whole genome shotgun (WGS) entry which is preliminary data.</text>
</comment>
<accession>A0A8H3QWS9</accession>
<name>A0A8H3QWS9_9GLOM</name>
<evidence type="ECO:0000313" key="2">
    <source>
        <dbReference type="Proteomes" id="UP000615446"/>
    </source>
</evidence>
<dbReference type="Proteomes" id="UP000615446">
    <property type="component" value="Unassembled WGS sequence"/>
</dbReference>
<dbReference type="EMBL" id="BLAL01000242">
    <property type="protein sequence ID" value="GES95420.1"/>
    <property type="molecule type" value="Genomic_DNA"/>
</dbReference>
<reference evidence="1" key="1">
    <citation type="submission" date="2019-10" db="EMBL/GenBank/DDBJ databases">
        <title>Conservation and host-specific expression of non-tandemly repeated heterogenous ribosome RNA gene in arbuscular mycorrhizal fungi.</title>
        <authorList>
            <person name="Maeda T."/>
            <person name="Kobayashi Y."/>
            <person name="Nakagawa T."/>
            <person name="Ezawa T."/>
            <person name="Yamaguchi K."/>
            <person name="Bino T."/>
            <person name="Nishimoto Y."/>
            <person name="Shigenobu S."/>
            <person name="Kawaguchi M."/>
        </authorList>
    </citation>
    <scope>NUCLEOTIDE SEQUENCE</scope>
    <source>
        <strain evidence="1">HR1</strain>
    </source>
</reference>
<sequence>MSQKNKDQIDESECMVMRVLTGATIKVVKMAKVLAVVDEGWNIVAPWKGIGSLDVVVSIHAKPIMDL</sequence>
<organism evidence="1 2">
    <name type="scientific">Rhizophagus clarus</name>
    <dbReference type="NCBI Taxonomy" id="94130"/>
    <lineage>
        <taxon>Eukaryota</taxon>
        <taxon>Fungi</taxon>
        <taxon>Fungi incertae sedis</taxon>
        <taxon>Mucoromycota</taxon>
        <taxon>Glomeromycotina</taxon>
        <taxon>Glomeromycetes</taxon>
        <taxon>Glomerales</taxon>
        <taxon>Glomeraceae</taxon>
        <taxon>Rhizophagus</taxon>
    </lineage>
</organism>
<dbReference type="AlphaFoldDB" id="A0A8H3QWS9"/>
<proteinExistence type="predicted"/>
<evidence type="ECO:0000313" key="1">
    <source>
        <dbReference type="EMBL" id="GES95420.1"/>
    </source>
</evidence>
<protein>
    <submittedName>
        <fullName evidence="1">Uncharacterized protein</fullName>
    </submittedName>
</protein>